<sequence>MEKKTVMVGLTLLIIAVIGIIVPTMISNQSGAALSRSQNGEAILLSSQHKMNKRPRRLKHLYRIDLATNDLEEELDELELEDELELVNEAVGQIEVVDTVDEIIQSDQDQKKTNQFNETTQPKRNQSDESKQDNDNNTETDENKNGNSQTDKDEERDPIVEDPKNQKDNIVTDSSKDSEKSDQQEKKDVNEDKNADEKQNENQQEEEEPQDENPTNQDEE</sequence>
<feature type="transmembrane region" description="Helical" evidence="2">
    <location>
        <begin position="6"/>
        <end position="26"/>
    </location>
</feature>
<feature type="compositionally biased region" description="Acidic residues" evidence="1">
    <location>
        <begin position="203"/>
        <end position="220"/>
    </location>
</feature>
<evidence type="ECO:0000313" key="4">
    <source>
        <dbReference type="Proteomes" id="UP000006294"/>
    </source>
</evidence>
<name>K0IZ47_AMPXN</name>
<gene>
    <name evidence="3" type="ordered locus">AXY_16930</name>
</gene>
<feature type="compositionally biased region" description="Basic and acidic residues" evidence="1">
    <location>
        <begin position="125"/>
        <end position="134"/>
    </location>
</feature>
<dbReference type="AlphaFoldDB" id="K0IZ47"/>
<dbReference type="KEGG" id="axl:AXY_16930"/>
<dbReference type="EMBL" id="AP012050">
    <property type="protein sequence ID" value="BAM47825.1"/>
    <property type="molecule type" value="Genomic_DNA"/>
</dbReference>
<dbReference type="RefSeq" id="WP_015010417.1">
    <property type="nucleotide sequence ID" value="NC_018704.1"/>
</dbReference>
<organism evidence="3 4">
    <name type="scientific">Amphibacillus xylanus (strain ATCC 51415 / DSM 6626 / JCM 7361 / LMG 17667 / NBRC 15112 / Ep01)</name>
    <dbReference type="NCBI Taxonomy" id="698758"/>
    <lineage>
        <taxon>Bacteria</taxon>
        <taxon>Bacillati</taxon>
        <taxon>Bacillota</taxon>
        <taxon>Bacilli</taxon>
        <taxon>Bacillales</taxon>
        <taxon>Bacillaceae</taxon>
        <taxon>Amphibacillus</taxon>
    </lineage>
</organism>
<evidence type="ECO:0000256" key="1">
    <source>
        <dbReference type="SAM" id="MobiDB-lite"/>
    </source>
</evidence>
<dbReference type="HOGENOM" id="CLU_1253764_0_0_9"/>
<dbReference type="PATRIC" id="fig|698758.3.peg.1691"/>
<keyword evidence="2" id="KW-0812">Transmembrane</keyword>
<dbReference type="STRING" id="698758.AXY_16930"/>
<reference evidence="3 4" key="1">
    <citation type="submission" date="2011-01" db="EMBL/GenBank/DDBJ databases">
        <title>Whole genome sequence of Amphibacillus xylinus NBRC 15112.</title>
        <authorList>
            <person name="Nakazawa H."/>
            <person name="Katano Y."/>
            <person name="Nakamura S."/>
            <person name="Sasagawa M."/>
            <person name="Fukada J."/>
            <person name="Arai T."/>
            <person name="Sasakura N."/>
            <person name="Mochizuki D."/>
            <person name="Hosoyama A."/>
            <person name="Harada K."/>
            <person name="Horikawa H."/>
            <person name="Kato Y."/>
            <person name="Harada T."/>
            <person name="Sasaki K."/>
            <person name="Sekiguchi M."/>
            <person name="Hodoyama M."/>
            <person name="Nishiko R."/>
            <person name="Narita H."/>
            <person name="Hanamaki A."/>
            <person name="Hata C."/>
            <person name="Konno Y."/>
            <person name="Niimura Y."/>
            <person name="Yamazaki S."/>
            <person name="Fujita N."/>
        </authorList>
    </citation>
    <scope>NUCLEOTIDE SEQUENCE [LARGE SCALE GENOMIC DNA]</scope>
    <source>
        <strain evidence="4">ATCC 51415 / DSM 6626 / JCM 7361 / LMG 17667 / NBRC 15112 / Ep01</strain>
    </source>
</reference>
<keyword evidence="2" id="KW-0472">Membrane</keyword>
<dbReference type="Proteomes" id="UP000006294">
    <property type="component" value="Chromosome"/>
</dbReference>
<feature type="compositionally biased region" description="Basic and acidic residues" evidence="1">
    <location>
        <begin position="174"/>
        <end position="200"/>
    </location>
</feature>
<feature type="compositionally biased region" description="Polar residues" evidence="1">
    <location>
        <begin position="113"/>
        <end position="124"/>
    </location>
</feature>
<evidence type="ECO:0000256" key="2">
    <source>
        <dbReference type="SAM" id="Phobius"/>
    </source>
</evidence>
<feature type="region of interest" description="Disordered" evidence="1">
    <location>
        <begin position="105"/>
        <end position="220"/>
    </location>
</feature>
<feature type="compositionally biased region" description="Basic and acidic residues" evidence="1">
    <location>
        <begin position="150"/>
        <end position="167"/>
    </location>
</feature>
<keyword evidence="4" id="KW-1185">Reference proteome</keyword>
<proteinExistence type="predicted"/>
<evidence type="ECO:0000313" key="3">
    <source>
        <dbReference type="EMBL" id="BAM47825.1"/>
    </source>
</evidence>
<protein>
    <submittedName>
        <fullName evidence="3">Uncharacterized protein</fullName>
    </submittedName>
</protein>
<accession>K0IZ47</accession>
<keyword evidence="2" id="KW-1133">Transmembrane helix</keyword>